<protein>
    <recommendedName>
        <fullName evidence="3">DUF1643 domain-containing protein</fullName>
    </recommendedName>
</protein>
<dbReference type="RefSeq" id="WP_378255974.1">
    <property type="nucleotide sequence ID" value="NZ_JBHSIT010000004.1"/>
</dbReference>
<accession>A0ABV9TXN1</accession>
<evidence type="ECO:0008006" key="3">
    <source>
        <dbReference type="Google" id="ProtNLM"/>
    </source>
</evidence>
<dbReference type="Proteomes" id="UP001595872">
    <property type="component" value="Unassembled WGS sequence"/>
</dbReference>
<organism evidence="1 2">
    <name type="scientific">Actinomadura gamaensis</name>
    <dbReference type="NCBI Taxonomy" id="1763541"/>
    <lineage>
        <taxon>Bacteria</taxon>
        <taxon>Bacillati</taxon>
        <taxon>Actinomycetota</taxon>
        <taxon>Actinomycetes</taxon>
        <taxon>Streptosporangiales</taxon>
        <taxon>Thermomonosporaceae</taxon>
        <taxon>Actinomadura</taxon>
    </lineage>
</organism>
<evidence type="ECO:0000313" key="1">
    <source>
        <dbReference type="EMBL" id="MFC4908911.1"/>
    </source>
</evidence>
<comment type="caution">
    <text evidence="1">The sequence shown here is derived from an EMBL/GenBank/DDBJ whole genome shotgun (WGS) entry which is preliminary data.</text>
</comment>
<name>A0ABV9TXN1_9ACTN</name>
<evidence type="ECO:0000313" key="2">
    <source>
        <dbReference type="Proteomes" id="UP001595872"/>
    </source>
</evidence>
<keyword evidence="2" id="KW-1185">Reference proteome</keyword>
<sequence length="208" mass="22932">MKTLQGLTTSETLLLIPCSKTKRTGGDSARAETAPWPPELLTARRNNRALANVDDRQLMPAWRRYNGKFYVAAEEALREAVSQEAPLLILSGGYGLLHPQEPIGDYNKIMRLSDWPSGLLEELLISEARRRSVSSVVAFAATTSDYAKLIRRTPWKQADISAFLVTIKDAGKGASGKVPRQLGKAFTCFWQGQPADSYPKDVTAVPLE</sequence>
<dbReference type="EMBL" id="JBHSIT010000004">
    <property type="protein sequence ID" value="MFC4908911.1"/>
    <property type="molecule type" value="Genomic_DNA"/>
</dbReference>
<gene>
    <name evidence="1" type="ORF">ACFPCY_16425</name>
</gene>
<proteinExistence type="predicted"/>
<reference evidence="2" key="1">
    <citation type="journal article" date="2019" name="Int. J. Syst. Evol. Microbiol.">
        <title>The Global Catalogue of Microorganisms (GCM) 10K type strain sequencing project: providing services to taxonomists for standard genome sequencing and annotation.</title>
        <authorList>
            <consortium name="The Broad Institute Genomics Platform"/>
            <consortium name="The Broad Institute Genome Sequencing Center for Infectious Disease"/>
            <person name="Wu L."/>
            <person name="Ma J."/>
        </authorList>
    </citation>
    <scope>NUCLEOTIDE SEQUENCE [LARGE SCALE GENOMIC DNA]</scope>
    <source>
        <strain evidence="2">KLKA75</strain>
    </source>
</reference>